<dbReference type="RefSeq" id="WP_062092312.1">
    <property type="nucleotide sequence ID" value="NZ_FCOK02000098.1"/>
</dbReference>
<dbReference type="CDD" id="cd02042">
    <property type="entry name" value="ParAB_family"/>
    <property type="match status" value="1"/>
</dbReference>
<evidence type="ECO:0000313" key="2">
    <source>
        <dbReference type="EMBL" id="SAL69582.1"/>
    </source>
</evidence>
<dbReference type="Gene3D" id="3.40.50.300">
    <property type="entry name" value="P-loop containing nucleotide triphosphate hydrolases"/>
    <property type="match status" value="1"/>
</dbReference>
<dbReference type="InterPro" id="IPR050678">
    <property type="entry name" value="DNA_Partitioning_ATPase"/>
</dbReference>
<protein>
    <submittedName>
        <fullName evidence="2">Cobyrinic acid ac-diamide synthase</fullName>
    </submittedName>
</protein>
<dbReference type="InterPro" id="IPR027417">
    <property type="entry name" value="P-loop_NTPase"/>
</dbReference>
<dbReference type="OrthoDB" id="9785810at2"/>
<dbReference type="Proteomes" id="UP000054683">
    <property type="component" value="Unassembled WGS sequence"/>
</dbReference>
<feature type="domain" description="AAA" evidence="1">
    <location>
        <begin position="2"/>
        <end position="193"/>
    </location>
</feature>
<dbReference type="PANTHER" id="PTHR13696:SF99">
    <property type="entry name" value="COBYRINIC ACID AC-DIAMIDE SYNTHASE"/>
    <property type="match status" value="1"/>
</dbReference>
<accession>A0A158JL10</accession>
<name>A0A158JL10_9BURK</name>
<evidence type="ECO:0000313" key="3">
    <source>
        <dbReference type="Proteomes" id="UP000054683"/>
    </source>
</evidence>
<dbReference type="EMBL" id="FCOK02000098">
    <property type="protein sequence ID" value="SAL69582.1"/>
    <property type="molecule type" value="Genomic_DNA"/>
</dbReference>
<dbReference type="Pfam" id="PF13614">
    <property type="entry name" value="AAA_31"/>
    <property type="match status" value="1"/>
</dbReference>
<dbReference type="SUPFAM" id="SSF52540">
    <property type="entry name" value="P-loop containing nucleoside triphosphate hydrolases"/>
    <property type="match status" value="1"/>
</dbReference>
<reference evidence="2 3" key="1">
    <citation type="submission" date="2016-01" db="EMBL/GenBank/DDBJ databases">
        <authorList>
            <person name="Oliw E.H."/>
        </authorList>
    </citation>
    <scope>NUCLEOTIDE SEQUENCE [LARGE SCALE GENOMIC DNA]</scope>
    <source>
        <strain evidence="2">LMG 27134</strain>
    </source>
</reference>
<proteinExistence type="predicted"/>
<dbReference type="PANTHER" id="PTHR13696">
    <property type="entry name" value="P-LOOP CONTAINING NUCLEOSIDE TRIPHOSPHATE HYDROLASE"/>
    <property type="match status" value="1"/>
</dbReference>
<sequence>MHKVGIANQKGGVGKTTTARHLSFTAMERGLRTLVIDLDPQANLTRTMLYRLMMNEDETLMRARSVNWDSIQLPAIAPESSAHLLFMSGQEPRPMSIAPGVDLFAGSDDLIEVLGWPLDCTQHARSALNRLDDQYDICVIDTPPTMSNLLFAGMICADYLLMPCDLDKDATSGLLDLTQKAQIIAENFNPDLELLGVLLNKVNKRRAYDQTERITLRQKWGDAVLDVELQERSGTKLAKEHPVWKSPRGDSDRRAAAEMRSVCESLFKRIGL</sequence>
<evidence type="ECO:0000259" key="1">
    <source>
        <dbReference type="Pfam" id="PF13614"/>
    </source>
</evidence>
<dbReference type="InterPro" id="IPR025669">
    <property type="entry name" value="AAA_dom"/>
</dbReference>
<dbReference type="AlphaFoldDB" id="A0A158JL10"/>
<organism evidence="2 3">
    <name type="scientific">Caballeronia udeis</name>
    <dbReference type="NCBI Taxonomy" id="1232866"/>
    <lineage>
        <taxon>Bacteria</taxon>
        <taxon>Pseudomonadati</taxon>
        <taxon>Pseudomonadota</taxon>
        <taxon>Betaproteobacteria</taxon>
        <taxon>Burkholderiales</taxon>
        <taxon>Burkholderiaceae</taxon>
        <taxon>Caballeronia</taxon>
    </lineage>
</organism>
<gene>
    <name evidence="2" type="ORF">AWB69_08229</name>
</gene>